<dbReference type="GO" id="GO:0016891">
    <property type="term" value="F:RNA endonuclease activity producing 5'-phosphomonoesters, hydrolytic mechanism"/>
    <property type="evidence" value="ECO:0007669"/>
    <property type="project" value="TreeGrafter"/>
</dbReference>
<evidence type="ECO:0000256" key="3">
    <source>
        <dbReference type="ARBA" id="ARBA00022722"/>
    </source>
</evidence>
<dbReference type="GO" id="GO:0003727">
    <property type="term" value="F:single-stranded RNA binding"/>
    <property type="evidence" value="ECO:0007669"/>
    <property type="project" value="TreeGrafter"/>
</dbReference>
<dbReference type="RefSeq" id="XP_004029806.1">
    <property type="nucleotide sequence ID" value="XM_004029758.1"/>
</dbReference>
<evidence type="ECO:0000256" key="4">
    <source>
        <dbReference type="ARBA" id="ARBA00022759"/>
    </source>
</evidence>
<comment type="subcellular location">
    <subcellularLocation>
        <location evidence="1">Cytoplasm</location>
    </subcellularLocation>
</comment>
<dbReference type="AlphaFoldDB" id="G0R1R8"/>
<evidence type="ECO:0000313" key="7">
    <source>
        <dbReference type="Proteomes" id="UP000008983"/>
    </source>
</evidence>
<dbReference type="InParanoid" id="G0R1R8"/>
<dbReference type="EMBL" id="GL984229">
    <property type="protein sequence ID" value="EGR28570.1"/>
    <property type="molecule type" value="Genomic_DNA"/>
</dbReference>
<dbReference type="Pfam" id="PF04493">
    <property type="entry name" value="Endonuclease_5"/>
    <property type="match status" value="1"/>
</dbReference>
<dbReference type="InterPro" id="IPR007581">
    <property type="entry name" value="Endonuclease-V"/>
</dbReference>
<protein>
    <recommendedName>
        <fullName evidence="8">Endonuclease V</fullName>
    </recommendedName>
</protein>
<dbReference type="STRING" id="857967.G0R1R8"/>
<dbReference type="GO" id="GO:0006281">
    <property type="term" value="P:DNA repair"/>
    <property type="evidence" value="ECO:0007669"/>
    <property type="project" value="InterPro"/>
</dbReference>
<keyword evidence="5" id="KW-0378">Hydrolase</keyword>
<dbReference type="Gene3D" id="3.30.2170.10">
    <property type="entry name" value="archaeoglobus fulgidus dsm 4304 superfamily"/>
    <property type="match status" value="1"/>
</dbReference>
<evidence type="ECO:0000256" key="1">
    <source>
        <dbReference type="ARBA" id="ARBA00004496"/>
    </source>
</evidence>
<dbReference type="CDD" id="cd06559">
    <property type="entry name" value="Endonuclease_V"/>
    <property type="match status" value="1"/>
</dbReference>
<sequence>MDIDQNIKSKFQKARDEVDPILYQKWDNEQNYIRQLISEKDEFDWDINPQSPKCLKYIGGVDISFSQKYDNIAVAILTILEYTSLKAIYQQHEVVKLDYPYIPGFLAFREAAHLAKLFNQLKQNKPEYTPQVVLVDGNGILHQNACGLASHLGVLINIPTIGIGKTVFFVDGLSEAEVTYKFNEHCKNEKDYVLLQGKSGRIWGAAIKSKKNTTDPIIIQLDIKFLYNRLANQFQLLQFRIPEPVRVADVKSREIVRNLKFEDTLTAKTNDFIKQDCRKVIERENRHINEKFAKQSTTFLERFQNKIKDNKHKLIFFIGVILICQLKFAYEN</sequence>
<accession>G0R1R8</accession>
<keyword evidence="4" id="KW-0255">Endonuclease</keyword>
<dbReference type="GeneID" id="14904660"/>
<reference evidence="6 7" key="1">
    <citation type="submission" date="2011-07" db="EMBL/GenBank/DDBJ databases">
        <authorList>
            <person name="Coyne R."/>
            <person name="Brami D."/>
            <person name="Johnson J."/>
            <person name="Hostetler J."/>
            <person name="Hannick L."/>
            <person name="Clark T."/>
            <person name="Cassidy-Hanley D."/>
            <person name="Inman J."/>
        </authorList>
    </citation>
    <scope>NUCLEOTIDE SEQUENCE [LARGE SCALE GENOMIC DNA]</scope>
    <source>
        <strain evidence="6 7">G5</strain>
    </source>
</reference>
<dbReference type="GO" id="GO:0005730">
    <property type="term" value="C:nucleolus"/>
    <property type="evidence" value="ECO:0007669"/>
    <property type="project" value="TreeGrafter"/>
</dbReference>
<dbReference type="eggNOG" id="KOG4417">
    <property type="taxonomic scope" value="Eukaryota"/>
</dbReference>
<dbReference type="OrthoDB" id="20018at2759"/>
<organism evidence="6 7">
    <name type="scientific">Ichthyophthirius multifiliis</name>
    <name type="common">White spot disease agent</name>
    <name type="synonym">Ich</name>
    <dbReference type="NCBI Taxonomy" id="5932"/>
    <lineage>
        <taxon>Eukaryota</taxon>
        <taxon>Sar</taxon>
        <taxon>Alveolata</taxon>
        <taxon>Ciliophora</taxon>
        <taxon>Intramacronucleata</taxon>
        <taxon>Oligohymenophorea</taxon>
        <taxon>Hymenostomatida</taxon>
        <taxon>Ophryoglenina</taxon>
        <taxon>Ichthyophthirius</taxon>
    </lineage>
</organism>
<dbReference type="PANTHER" id="PTHR28511">
    <property type="entry name" value="ENDONUCLEASE V"/>
    <property type="match status" value="1"/>
</dbReference>
<evidence type="ECO:0008006" key="8">
    <source>
        <dbReference type="Google" id="ProtNLM"/>
    </source>
</evidence>
<proteinExistence type="predicted"/>
<evidence type="ECO:0000313" key="6">
    <source>
        <dbReference type="EMBL" id="EGR28570.1"/>
    </source>
</evidence>
<evidence type="ECO:0000256" key="5">
    <source>
        <dbReference type="ARBA" id="ARBA00022801"/>
    </source>
</evidence>
<name>G0R1R8_ICHMU</name>
<evidence type="ECO:0000256" key="2">
    <source>
        <dbReference type="ARBA" id="ARBA00022490"/>
    </source>
</evidence>
<keyword evidence="2" id="KW-0963">Cytoplasm</keyword>
<keyword evidence="7" id="KW-1185">Reference proteome</keyword>
<gene>
    <name evidence="6" type="ORF">IMG5_172420</name>
</gene>
<dbReference type="GO" id="GO:0005737">
    <property type="term" value="C:cytoplasm"/>
    <property type="evidence" value="ECO:0007669"/>
    <property type="project" value="UniProtKB-SubCell"/>
</dbReference>
<dbReference type="OMA" id="NACAHTL"/>
<dbReference type="PANTHER" id="PTHR28511:SF1">
    <property type="entry name" value="ENDONUCLEASE V"/>
    <property type="match status" value="1"/>
</dbReference>
<dbReference type="Proteomes" id="UP000008983">
    <property type="component" value="Unassembled WGS sequence"/>
</dbReference>
<keyword evidence="3" id="KW-0540">Nuclease</keyword>